<reference evidence="2" key="2">
    <citation type="submission" date="2025-08" db="UniProtKB">
        <authorList>
            <consortium name="RefSeq"/>
        </authorList>
    </citation>
    <scope>IDENTIFICATION</scope>
    <source>
        <tissue evidence="2">Leaf</tissue>
    </source>
</reference>
<proteinExistence type="predicted"/>
<accession>A0A9R0JL49</accession>
<sequence length="88" mass="10266">MDRNEERENQRKVKEQGMDFAKKEYAFLKEIDISSRNLGCHVNGKGKANGHVISTVKPANNQVPEFPSNLFFYCEVEDERWRRNSNCS</sequence>
<name>A0A9R0JL49_SPIOL</name>
<evidence type="ECO:0000313" key="1">
    <source>
        <dbReference type="Proteomes" id="UP000813463"/>
    </source>
</evidence>
<reference evidence="1" key="1">
    <citation type="journal article" date="2021" name="Nat. Commun.">
        <title>Genomic analyses provide insights into spinach domestication and the genetic basis of agronomic traits.</title>
        <authorList>
            <person name="Cai X."/>
            <person name="Sun X."/>
            <person name="Xu C."/>
            <person name="Sun H."/>
            <person name="Wang X."/>
            <person name="Ge C."/>
            <person name="Zhang Z."/>
            <person name="Wang Q."/>
            <person name="Fei Z."/>
            <person name="Jiao C."/>
            <person name="Wang Q."/>
        </authorList>
    </citation>
    <scope>NUCLEOTIDE SEQUENCE [LARGE SCALE GENOMIC DNA]</scope>
    <source>
        <strain evidence="1">cv. Varoflay</strain>
    </source>
</reference>
<dbReference type="GeneID" id="110778076"/>
<dbReference type="AlphaFoldDB" id="A0A9R0JL49"/>
<evidence type="ECO:0000313" key="2">
    <source>
        <dbReference type="RefSeq" id="XP_021838328.2"/>
    </source>
</evidence>
<organism evidence="1 2">
    <name type="scientific">Spinacia oleracea</name>
    <name type="common">Spinach</name>
    <dbReference type="NCBI Taxonomy" id="3562"/>
    <lineage>
        <taxon>Eukaryota</taxon>
        <taxon>Viridiplantae</taxon>
        <taxon>Streptophyta</taxon>
        <taxon>Embryophyta</taxon>
        <taxon>Tracheophyta</taxon>
        <taxon>Spermatophyta</taxon>
        <taxon>Magnoliopsida</taxon>
        <taxon>eudicotyledons</taxon>
        <taxon>Gunneridae</taxon>
        <taxon>Pentapetalae</taxon>
        <taxon>Caryophyllales</taxon>
        <taxon>Chenopodiaceae</taxon>
        <taxon>Chenopodioideae</taxon>
        <taxon>Anserineae</taxon>
        <taxon>Spinacia</taxon>
    </lineage>
</organism>
<dbReference type="KEGG" id="soe:110778076"/>
<protein>
    <submittedName>
        <fullName evidence="2">Aldehyde dehydrogenase family 7 member B4-like</fullName>
    </submittedName>
</protein>
<dbReference type="RefSeq" id="XP_021838328.2">
    <property type="nucleotide sequence ID" value="XM_021982636.2"/>
</dbReference>
<gene>
    <name evidence="2" type="primary">LOC110778076</name>
</gene>
<dbReference type="Proteomes" id="UP000813463">
    <property type="component" value="Chromosome 5"/>
</dbReference>
<keyword evidence="1" id="KW-1185">Reference proteome</keyword>